<dbReference type="InterPro" id="IPR015424">
    <property type="entry name" value="PyrdxlP-dep_Trfase"/>
</dbReference>
<evidence type="ECO:0000256" key="5">
    <source>
        <dbReference type="ARBA" id="ARBA00022679"/>
    </source>
</evidence>
<keyword evidence="5 8" id="KW-0808">Transferase</keyword>
<evidence type="ECO:0000256" key="6">
    <source>
        <dbReference type="ARBA" id="ARBA00022898"/>
    </source>
</evidence>
<dbReference type="CDD" id="cd00609">
    <property type="entry name" value="AAT_like"/>
    <property type="match status" value="1"/>
</dbReference>
<dbReference type="InterPro" id="IPR015421">
    <property type="entry name" value="PyrdxlP-dep_Trfase_major"/>
</dbReference>
<dbReference type="SUPFAM" id="SSF53383">
    <property type="entry name" value="PLP-dependent transferases"/>
    <property type="match status" value="1"/>
</dbReference>
<dbReference type="GO" id="GO:1901605">
    <property type="term" value="P:alpha-amino acid metabolic process"/>
    <property type="evidence" value="ECO:0007669"/>
    <property type="project" value="TreeGrafter"/>
</dbReference>
<dbReference type="PANTHER" id="PTHR42790">
    <property type="entry name" value="AMINOTRANSFERASE"/>
    <property type="match status" value="1"/>
</dbReference>
<evidence type="ECO:0000256" key="4">
    <source>
        <dbReference type="ARBA" id="ARBA00022576"/>
    </source>
</evidence>
<organism evidence="8 9">
    <name type="scientific">Fervidobacterium thailandense</name>
    <dbReference type="NCBI Taxonomy" id="1008305"/>
    <lineage>
        <taxon>Bacteria</taxon>
        <taxon>Thermotogati</taxon>
        <taxon>Thermotogota</taxon>
        <taxon>Thermotogae</taxon>
        <taxon>Thermotogales</taxon>
        <taxon>Fervidobacteriaceae</taxon>
        <taxon>Fervidobacterium</taxon>
    </lineage>
</organism>
<dbReference type="EMBL" id="LWAF01000012">
    <property type="protein sequence ID" value="ODN30051.1"/>
    <property type="molecule type" value="Genomic_DNA"/>
</dbReference>
<protein>
    <submittedName>
        <fullName evidence="8">Aspartate aminotransferase</fullName>
    </submittedName>
</protein>
<keyword evidence="9" id="KW-1185">Reference proteome</keyword>
<reference evidence="9" key="1">
    <citation type="submission" date="2016-04" db="EMBL/GenBank/DDBJ databases">
        <title>The genome sequence project of a novel Fervidobacterium isolate from a hot spring in Thailand.</title>
        <authorList>
            <person name="Gonzalez J.M."/>
            <person name="Cuecas A."/>
            <person name="Kanoksilapatham W."/>
        </authorList>
    </citation>
    <scope>NUCLEOTIDE SEQUENCE [LARGE SCALE GENOMIC DNA]</scope>
    <source>
        <strain evidence="9">FC2004</strain>
    </source>
</reference>
<dbReference type="Proteomes" id="UP000094570">
    <property type="component" value="Unassembled WGS sequence"/>
</dbReference>
<dbReference type="FunFam" id="3.40.640.10:FF:000053">
    <property type="entry name" value="Aminotransferase, class I"/>
    <property type="match status" value="1"/>
</dbReference>
<name>A0A1E3G1C6_9BACT</name>
<gene>
    <name evidence="8" type="ORF">A4H02_07685</name>
</gene>
<dbReference type="InterPro" id="IPR015422">
    <property type="entry name" value="PyrdxlP-dep_Trfase_small"/>
</dbReference>
<comment type="cofactor">
    <cofactor evidence="1">
        <name>pyridoxal 5'-phosphate</name>
        <dbReference type="ChEBI" id="CHEBI:597326"/>
    </cofactor>
</comment>
<sequence length="412" mass="46716">MDIELKLSETGKNLRSSLIRELLKYASIPGSISFGGGVPDPNTFPRHELAEIAKEVIEKEYAYTLQYNTTEGDDELVKQIAKLLERMYGITGIDRPNILFTTGSQQALDLLARVFLDKDSICIVEFPVYLGAASAFRMMFPQFITIPLQDDGMDVDYLERKLKELDSEGKIKNVKFIYTVPNFHNPAGVTMSLEKRKRLVELAEKYDLLVIEDDPYGMLRFEGEHLPALYKLAGPDRVVLLNTFSKILTPGLRIGMIIGRADIVRKATLAKQAADLCSPSLNQRIAARYLERYDLFEQLKPGIELYKRKKDVMMKALEEEFADIKGVHWVNPQGGLFTWLTLPDGFDTMDMFEIAKEKMIYYIPGQAFTIDDSVSTSMRLSFCLPPEEKIIEGVKRLKAVVVEYGKRKGLIG</sequence>
<evidence type="ECO:0000256" key="3">
    <source>
        <dbReference type="ARBA" id="ARBA00011738"/>
    </source>
</evidence>
<comment type="subunit">
    <text evidence="3">Homodimer.</text>
</comment>
<evidence type="ECO:0000313" key="8">
    <source>
        <dbReference type="EMBL" id="ODN30051.1"/>
    </source>
</evidence>
<evidence type="ECO:0000313" key="9">
    <source>
        <dbReference type="Proteomes" id="UP000094570"/>
    </source>
</evidence>
<dbReference type="InterPro" id="IPR050859">
    <property type="entry name" value="Class-I_PLP-dep_aminotransf"/>
</dbReference>
<proteinExistence type="inferred from homology"/>
<dbReference type="Gene3D" id="3.90.1150.10">
    <property type="entry name" value="Aspartate Aminotransferase, domain 1"/>
    <property type="match status" value="1"/>
</dbReference>
<evidence type="ECO:0000256" key="2">
    <source>
        <dbReference type="ARBA" id="ARBA00007441"/>
    </source>
</evidence>
<dbReference type="Gene3D" id="3.40.640.10">
    <property type="entry name" value="Type I PLP-dependent aspartate aminotransferase-like (Major domain)"/>
    <property type="match status" value="1"/>
</dbReference>
<accession>A0A1E3G1C6</accession>
<evidence type="ECO:0000256" key="1">
    <source>
        <dbReference type="ARBA" id="ARBA00001933"/>
    </source>
</evidence>
<dbReference type="OrthoDB" id="9802328at2"/>
<keyword evidence="6" id="KW-0663">Pyridoxal phosphate</keyword>
<dbReference type="RefSeq" id="WP_069293591.1">
    <property type="nucleotide sequence ID" value="NZ_CP140110.1"/>
</dbReference>
<keyword evidence="4 8" id="KW-0032">Aminotransferase</keyword>
<evidence type="ECO:0000259" key="7">
    <source>
        <dbReference type="Pfam" id="PF00155"/>
    </source>
</evidence>
<comment type="caution">
    <text evidence="8">The sequence shown here is derived from an EMBL/GenBank/DDBJ whole genome shotgun (WGS) entry which is preliminary data.</text>
</comment>
<dbReference type="PANTHER" id="PTHR42790:SF19">
    <property type="entry name" value="KYNURENINE_ALPHA-AMINOADIPATE AMINOTRANSFERASE, MITOCHONDRIAL"/>
    <property type="match status" value="1"/>
</dbReference>
<feature type="domain" description="Aminotransferase class I/classII large" evidence="7">
    <location>
        <begin position="48"/>
        <end position="397"/>
    </location>
</feature>
<dbReference type="GO" id="GO:0030170">
    <property type="term" value="F:pyridoxal phosphate binding"/>
    <property type="evidence" value="ECO:0007669"/>
    <property type="project" value="InterPro"/>
</dbReference>
<dbReference type="AlphaFoldDB" id="A0A1E3G1C6"/>
<dbReference type="STRING" id="1008305.A4H02_07685"/>
<comment type="similarity">
    <text evidence="2">Belongs to the class-I pyridoxal-phosphate-dependent aminotransferase family.</text>
</comment>
<dbReference type="InterPro" id="IPR004839">
    <property type="entry name" value="Aminotransferase_I/II_large"/>
</dbReference>
<dbReference type="Pfam" id="PF00155">
    <property type="entry name" value="Aminotran_1_2"/>
    <property type="match status" value="1"/>
</dbReference>
<dbReference type="GO" id="GO:0008483">
    <property type="term" value="F:transaminase activity"/>
    <property type="evidence" value="ECO:0007669"/>
    <property type="project" value="UniProtKB-KW"/>
</dbReference>